<proteinExistence type="predicted"/>
<evidence type="ECO:0000256" key="2">
    <source>
        <dbReference type="ARBA" id="ARBA00022692"/>
    </source>
</evidence>
<feature type="transmembrane region" description="Helical" evidence="6">
    <location>
        <begin position="6"/>
        <end position="31"/>
    </location>
</feature>
<dbReference type="Pfam" id="PF02535">
    <property type="entry name" value="Zip"/>
    <property type="match status" value="1"/>
</dbReference>
<protein>
    <recommendedName>
        <fullName evidence="9">Zinc transporter</fullName>
    </recommendedName>
</protein>
<dbReference type="InterPro" id="IPR003689">
    <property type="entry name" value="ZIP"/>
</dbReference>
<keyword evidence="4 6" id="KW-0472">Membrane</keyword>
<dbReference type="Proteomes" id="UP001489004">
    <property type="component" value="Unassembled WGS sequence"/>
</dbReference>
<feature type="transmembrane region" description="Helical" evidence="6">
    <location>
        <begin position="181"/>
        <end position="204"/>
    </location>
</feature>
<dbReference type="EMBL" id="JALJOR010000007">
    <property type="protein sequence ID" value="KAK9814406.1"/>
    <property type="molecule type" value="Genomic_DNA"/>
</dbReference>
<gene>
    <name evidence="7" type="ORF">WJX72_005404</name>
</gene>
<comment type="subcellular location">
    <subcellularLocation>
        <location evidence="1">Membrane</location>
        <topology evidence="1">Multi-pass membrane protein</topology>
    </subcellularLocation>
</comment>
<name>A0AAW1PLI1_9CHLO</name>
<feature type="transmembrane region" description="Helical" evidence="6">
    <location>
        <begin position="38"/>
        <end position="60"/>
    </location>
</feature>
<keyword evidence="3 6" id="KW-1133">Transmembrane helix</keyword>
<feature type="transmembrane region" description="Helical" evidence="6">
    <location>
        <begin position="210"/>
        <end position="234"/>
    </location>
</feature>
<evidence type="ECO:0008006" key="9">
    <source>
        <dbReference type="Google" id="ProtNLM"/>
    </source>
</evidence>
<feature type="region of interest" description="Disordered" evidence="5">
    <location>
        <begin position="134"/>
        <end position="154"/>
    </location>
</feature>
<keyword evidence="2 6" id="KW-0812">Transmembrane</keyword>
<evidence type="ECO:0000256" key="4">
    <source>
        <dbReference type="ARBA" id="ARBA00023136"/>
    </source>
</evidence>
<sequence>MVAEGNVGVAFALVSGAGLATSVGACSAFFASMAKPRLLAAGLGVSAGVMVFVSFSEIYMRKSTGAFEDAQRSTNASYRFATFCFFGGIFLTWCLDRFVHVIADYAVRRNHTAAQAVHNTASLVPECEPDSAEGVVETSATSAAPQPAGDSAKDAELGLSTKSDAHHYHDPNQFALKRMGVLTAAAIFIHNFPEGLATFVGALSSTSSGVAIAVAIALHNIPEGICVAMPIYFATGSKKKAFLWATLSGISEPFGGLLGFLILSETTTSTNITYGIVFGLVAGIMVYISIKELIPMALRYDKEDTVVTPCFFLGMLIMAVSLLLFTI</sequence>
<keyword evidence="8" id="KW-1185">Reference proteome</keyword>
<dbReference type="PANTHER" id="PTHR11040">
    <property type="entry name" value="ZINC/IRON TRANSPORTER"/>
    <property type="match status" value="1"/>
</dbReference>
<reference evidence="7 8" key="1">
    <citation type="journal article" date="2024" name="Nat. Commun.">
        <title>Phylogenomics reveals the evolutionary origins of lichenization in chlorophyte algae.</title>
        <authorList>
            <person name="Puginier C."/>
            <person name="Libourel C."/>
            <person name="Otte J."/>
            <person name="Skaloud P."/>
            <person name="Haon M."/>
            <person name="Grisel S."/>
            <person name="Petersen M."/>
            <person name="Berrin J.G."/>
            <person name="Delaux P.M."/>
            <person name="Dal Grande F."/>
            <person name="Keller J."/>
        </authorList>
    </citation>
    <scope>NUCLEOTIDE SEQUENCE [LARGE SCALE GENOMIC DNA]</scope>
    <source>
        <strain evidence="7 8">SAG 2043</strain>
    </source>
</reference>
<accession>A0AAW1PLI1</accession>
<feature type="transmembrane region" description="Helical" evidence="6">
    <location>
        <begin position="274"/>
        <end position="294"/>
    </location>
</feature>
<dbReference type="GO" id="GO:0005385">
    <property type="term" value="F:zinc ion transmembrane transporter activity"/>
    <property type="evidence" value="ECO:0007669"/>
    <property type="project" value="TreeGrafter"/>
</dbReference>
<comment type="caution">
    <text evidence="7">The sequence shown here is derived from an EMBL/GenBank/DDBJ whole genome shotgun (WGS) entry which is preliminary data.</text>
</comment>
<dbReference type="AlphaFoldDB" id="A0AAW1PLI1"/>
<feature type="transmembrane region" description="Helical" evidence="6">
    <location>
        <begin position="241"/>
        <end position="262"/>
    </location>
</feature>
<evidence type="ECO:0000256" key="1">
    <source>
        <dbReference type="ARBA" id="ARBA00004141"/>
    </source>
</evidence>
<evidence type="ECO:0000256" key="3">
    <source>
        <dbReference type="ARBA" id="ARBA00022989"/>
    </source>
</evidence>
<feature type="transmembrane region" description="Helical" evidence="6">
    <location>
        <begin position="80"/>
        <end position="99"/>
    </location>
</feature>
<organism evidence="7 8">
    <name type="scientific">[Myrmecia] bisecta</name>
    <dbReference type="NCBI Taxonomy" id="41462"/>
    <lineage>
        <taxon>Eukaryota</taxon>
        <taxon>Viridiplantae</taxon>
        <taxon>Chlorophyta</taxon>
        <taxon>core chlorophytes</taxon>
        <taxon>Trebouxiophyceae</taxon>
        <taxon>Trebouxiales</taxon>
        <taxon>Trebouxiaceae</taxon>
        <taxon>Myrmecia</taxon>
    </lineage>
</organism>
<feature type="transmembrane region" description="Helical" evidence="6">
    <location>
        <begin position="306"/>
        <end position="325"/>
    </location>
</feature>
<dbReference type="NCBIfam" id="NF003243">
    <property type="entry name" value="PRK04201.1"/>
    <property type="match status" value="1"/>
</dbReference>
<evidence type="ECO:0000256" key="5">
    <source>
        <dbReference type="SAM" id="MobiDB-lite"/>
    </source>
</evidence>
<dbReference type="GO" id="GO:0016020">
    <property type="term" value="C:membrane"/>
    <property type="evidence" value="ECO:0007669"/>
    <property type="project" value="UniProtKB-SubCell"/>
</dbReference>
<dbReference type="PANTHER" id="PTHR11040:SF205">
    <property type="entry name" value="ZINC TRANSPORTER ZUPT"/>
    <property type="match status" value="1"/>
</dbReference>
<evidence type="ECO:0000256" key="6">
    <source>
        <dbReference type="SAM" id="Phobius"/>
    </source>
</evidence>
<evidence type="ECO:0000313" key="7">
    <source>
        <dbReference type="EMBL" id="KAK9814406.1"/>
    </source>
</evidence>
<evidence type="ECO:0000313" key="8">
    <source>
        <dbReference type="Proteomes" id="UP001489004"/>
    </source>
</evidence>